<dbReference type="SUPFAM" id="SSF56672">
    <property type="entry name" value="DNA/RNA polymerases"/>
    <property type="match status" value="1"/>
</dbReference>
<reference evidence="2" key="2">
    <citation type="submission" date="2022-01" db="EMBL/GenBank/DDBJ databases">
        <authorList>
            <person name="Yamashiro T."/>
            <person name="Shiraishi A."/>
            <person name="Satake H."/>
            <person name="Nakayama K."/>
        </authorList>
    </citation>
    <scope>NUCLEOTIDE SEQUENCE</scope>
</reference>
<dbReference type="InterPro" id="IPR013103">
    <property type="entry name" value="RVT_2"/>
</dbReference>
<feature type="domain" description="Reverse transcriptase Ty1/copia-type" evidence="1">
    <location>
        <begin position="13"/>
        <end position="133"/>
    </location>
</feature>
<sequence length="135" mass="15932">MYQFLTTHIEGCYIRHTSIRLLLSIVALQDLELEQLDVKTAFLHGHLKEEIYIEQSKSFKVPGREDHVCKLKKSLYGLKQSPRQWYESFDSFVISHGYDHYSYDECVYLRKFPDGSFLYLVLYVDDMLIAAPNKD</sequence>
<protein>
    <submittedName>
        <fullName evidence="2">Retrovirus-related pol polyprotein from transposon TNT 1-94</fullName>
    </submittedName>
</protein>
<comment type="caution">
    <text evidence="2">The sequence shown here is derived from an EMBL/GenBank/DDBJ whole genome shotgun (WGS) entry which is preliminary data.</text>
</comment>
<evidence type="ECO:0000259" key="1">
    <source>
        <dbReference type="Pfam" id="PF07727"/>
    </source>
</evidence>
<keyword evidence="3" id="KW-1185">Reference proteome</keyword>
<organism evidence="2 3">
    <name type="scientific">Tanacetum coccineum</name>
    <dbReference type="NCBI Taxonomy" id="301880"/>
    <lineage>
        <taxon>Eukaryota</taxon>
        <taxon>Viridiplantae</taxon>
        <taxon>Streptophyta</taxon>
        <taxon>Embryophyta</taxon>
        <taxon>Tracheophyta</taxon>
        <taxon>Spermatophyta</taxon>
        <taxon>Magnoliopsida</taxon>
        <taxon>eudicotyledons</taxon>
        <taxon>Gunneridae</taxon>
        <taxon>Pentapetalae</taxon>
        <taxon>asterids</taxon>
        <taxon>campanulids</taxon>
        <taxon>Asterales</taxon>
        <taxon>Asteraceae</taxon>
        <taxon>Asteroideae</taxon>
        <taxon>Anthemideae</taxon>
        <taxon>Anthemidinae</taxon>
        <taxon>Tanacetum</taxon>
    </lineage>
</organism>
<dbReference type="EMBL" id="BQNB010016924">
    <property type="protein sequence ID" value="GJT57363.1"/>
    <property type="molecule type" value="Genomic_DNA"/>
</dbReference>
<evidence type="ECO:0000313" key="2">
    <source>
        <dbReference type="EMBL" id="GJT57363.1"/>
    </source>
</evidence>
<dbReference type="Pfam" id="PF07727">
    <property type="entry name" value="RVT_2"/>
    <property type="match status" value="1"/>
</dbReference>
<dbReference type="InterPro" id="IPR043502">
    <property type="entry name" value="DNA/RNA_pol_sf"/>
</dbReference>
<name>A0ABQ5F2T4_9ASTR</name>
<evidence type="ECO:0000313" key="3">
    <source>
        <dbReference type="Proteomes" id="UP001151760"/>
    </source>
</evidence>
<gene>
    <name evidence="2" type="ORF">Tco_0992417</name>
</gene>
<proteinExistence type="predicted"/>
<accession>A0ABQ5F2T4</accession>
<dbReference type="Proteomes" id="UP001151760">
    <property type="component" value="Unassembled WGS sequence"/>
</dbReference>
<reference evidence="2" key="1">
    <citation type="journal article" date="2022" name="Int. J. Mol. Sci.">
        <title>Draft Genome of Tanacetum Coccineum: Genomic Comparison of Closely Related Tanacetum-Family Plants.</title>
        <authorList>
            <person name="Yamashiro T."/>
            <person name="Shiraishi A."/>
            <person name="Nakayama K."/>
            <person name="Satake H."/>
        </authorList>
    </citation>
    <scope>NUCLEOTIDE SEQUENCE</scope>
</reference>